<evidence type="ECO:0000313" key="2">
    <source>
        <dbReference type="Proteomes" id="UP000594261"/>
    </source>
</evidence>
<sequence length="103" mass="12023">MQYENKDRQPKSWHLGLFREEEEPNECAEDVLVFDDDCLIWGNVIRTAGVEEDIFNMWSRGGSLEGHIDEVDDVSYKFCDDNDDGFMLSEDDCIAYIKHRSHS</sequence>
<organism evidence="1 2">
    <name type="scientific">Quercus lobata</name>
    <name type="common">Valley oak</name>
    <dbReference type="NCBI Taxonomy" id="97700"/>
    <lineage>
        <taxon>Eukaryota</taxon>
        <taxon>Viridiplantae</taxon>
        <taxon>Streptophyta</taxon>
        <taxon>Embryophyta</taxon>
        <taxon>Tracheophyta</taxon>
        <taxon>Spermatophyta</taxon>
        <taxon>Magnoliopsida</taxon>
        <taxon>eudicotyledons</taxon>
        <taxon>Gunneridae</taxon>
        <taxon>Pentapetalae</taxon>
        <taxon>rosids</taxon>
        <taxon>fabids</taxon>
        <taxon>Fagales</taxon>
        <taxon>Fagaceae</taxon>
        <taxon>Quercus</taxon>
    </lineage>
</organism>
<dbReference type="AlphaFoldDB" id="A0A7N2L6V1"/>
<evidence type="ECO:0000313" key="1">
    <source>
        <dbReference type="EnsemblPlants" id="QL03p041878:mrna"/>
    </source>
</evidence>
<protein>
    <submittedName>
        <fullName evidence="1">Uncharacterized protein</fullName>
    </submittedName>
</protein>
<dbReference type="InParanoid" id="A0A7N2L6V1"/>
<reference evidence="1 2" key="1">
    <citation type="journal article" date="2016" name="G3 (Bethesda)">
        <title>First Draft Assembly and Annotation of the Genome of a California Endemic Oak Quercus lobata Nee (Fagaceae).</title>
        <authorList>
            <person name="Sork V.L."/>
            <person name="Fitz-Gibbon S.T."/>
            <person name="Puiu D."/>
            <person name="Crepeau M."/>
            <person name="Gugger P.F."/>
            <person name="Sherman R."/>
            <person name="Stevens K."/>
            <person name="Langley C.H."/>
            <person name="Pellegrini M."/>
            <person name="Salzberg S.L."/>
        </authorList>
    </citation>
    <scope>NUCLEOTIDE SEQUENCE [LARGE SCALE GENOMIC DNA]</scope>
    <source>
        <strain evidence="1 2">cv. SW786</strain>
    </source>
</reference>
<reference evidence="1" key="2">
    <citation type="submission" date="2021-01" db="UniProtKB">
        <authorList>
            <consortium name="EnsemblPlants"/>
        </authorList>
    </citation>
    <scope>IDENTIFICATION</scope>
</reference>
<dbReference type="EnsemblPlants" id="QL03p041878:mrna">
    <property type="protein sequence ID" value="QL03p041878:mrna"/>
    <property type="gene ID" value="QL03p041878"/>
</dbReference>
<dbReference type="Proteomes" id="UP000594261">
    <property type="component" value="Chromosome 3"/>
</dbReference>
<dbReference type="EMBL" id="LRBV02000003">
    <property type="status" value="NOT_ANNOTATED_CDS"/>
    <property type="molecule type" value="Genomic_DNA"/>
</dbReference>
<accession>A0A7N2L6V1</accession>
<dbReference type="Gramene" id="QL03p041878:mrna">
    <property type="protein sequence ID" value="QL03p041878:mrna"/>
    <property type="gene ID" value="QL03p041878"/>
</dbReference>
<keyword evidence="2" id="KW-1185">Reference proteome</keyword>
<proteinExistence type="predicted"/>
<name>A0A7N2L6V1_QUELO</name>